<dbReference type="Pfam" id="PF04134">
    <property type="entry name" value="DCC1-like"/>
    <property type="match status" value="1"/>
</dbReference>
<dbReference type="RefSeq" id="WP_281764893.1">
    <property type="nucleotide sequence ID" value="NZ_BRVO01000002.1"/>
</dbReference>
<name>A0ABQ5MIU7_9FLAO</name>
<dbReference type="InterPro" id="IPR007263">
    <property type="entry name" value="DCC1-like"/>
</dbReference>
<proteinExistence type="predicted"/>
<protein>
    <submittedName>
        <fullName evidence="1">Thiol-disulfide oxidoreductase</fullName>
    </submittedName>
</protein>
<gene>
    <name evidence="1" type="primary">yuxK</name>
    <name evidence="1" type="ORF">Y10_16200</name>
</gene>
<keyword evidence="2" id="KW-1185">Reference proteome</keyword>
<evidence type="ECO:0000313" key="2">
    <source>
        <dbReference type="Proteomes" id="UP001143543"/>
    </source>
</evidence>
<dbReference type="PANTHER" id="PTHR33639">
    <property type="entry name" value="THIOL-DISULFIDE OXIDOREDUCTASE DCC"/>
    <property type="match status" value="1"/>
</dbReference>
<accession>A0ABQ5MIU7</accession>
<dbReference type="EMBL" id="BRVO01000002">
    <property type="protein sequence ID" value="GLB49252.1"/>
    <property type="molecule type" value="Genomic_DNA"/>
</dbReference>
<evidence type="ECO:0000313" key="1">
    <source>
        <dbReference type="EMBL" id="GLB49252.1"/>
    </source>
</evidence>
<dbReference type="Proteomes" id="UP001143543">
    <property type="component" value="Unassembled WGS sequence"/>
</dbReference>
<dbReference type="InterPro" id="IPR052927">
    <property type="entry name" value="DCC_oxidoreductase"/>
</dbReference>
<sequence length="139" mass="15943">MELPKHKHIVLFDGVCNLCDNAVQRIIKNDKKDLYRFASLQSDLGQKLTKERGIDTDKLDSIILIIPGKAYYIKADAALEIAKNLRGWYAILGIFKSILPSSITNKVYDYIAKNRYKWYGKKDTCMIPTPELKAKFLDT</sequence>
<organism evidence="1 2">
    <name type="scientific">Neptunitalea lumnitzerae</name>
    <dbReference type="NCBI Taxonomy" id="2965509"/>
    <lineage>
        <taxon>Bacteria</taxon>
        <taxon>Pseudomonadati</taxon>
        <taxon>Bacteroidota</taxon>
        <taxon>Flavobacteriia</taxon>
        <taxon>Flavobacteriales</taxon>
        <taxon>Flavobacteriaceae</taxon>
        <taxon>Neptunitalea</taxon>
    </lineage>
</organism>
<reference evidence="1" key="1">
    <citation type="submission" date="2022-07" db="EMBL/GenBank/DDBJ databases">
        <title>Taxonomy of Novel Oxalotrophic and Methylotrophic Bacteria.</title>
        <authorList>
            <person name="Sahin N."/>
            <person name="Tani A."/>
        </authorList>
    </citation>
    <scope>NUCLEOTIDE SEQUENCE</scope>
    <source>
        <strain evidence="1">Y10</strain>
    </source>
</reference>
<comment type="caution">
    <text evidence="1">The sequence shown here is derived from an EMBL/GenBank/DDBJ whole genome shotgun (WGS) entry which is preliminary data.</text>
</comment>
<dbReference type="PANTHER" id="PTHR33639:SF2">
    <property type="entry name" value="DUF393 DOMAIN-CONTAINING PROTEIN"/>
    <property type="match status" value="1"/>
</dbReference>